<protein>
    <submittedName>
        <fullName evidence="1">Uncharacterized protein</fullName>
    </submittedName>
</protein>
<gene>
    <name evidence="1" type="ORF">GWK47_036800</name>
</gene>
<dbReference type="AlphaFoldDB" id="A0A8J4YNK1"/>
<name>A0A8J4YNK1_CHIOP</name>
<dbReference type="EMBL" id="JACEEZ010004570">
    <property type="protein sequence ID" value="KAG0726351.1"/>
    <property type="molecule type" value="Genomic_DNA"/>
</dbReference>
<comment type="caution">
    <text evidence="1">The sequence shown here is derived from an EMBL/GenBank/DDBJ whole genome shotgun (WGS) entry which is preliminary data.</text>
</comment>
<dbReference type="Proteomes" id="UP000770661">
    <property type="component" value="Unassembled WGS sequence"/>
</dbReference>
<organism evidence="1 2">
    <name type="scientific">Chionoecetes opilio</name>
    <name type="common">Atlantic snow crab</name>
    <name type="synonym">Cancer opilio</name>
    <dbReference type="NCBI Taxonomy" id="41210"/>
    <lineage>
        <taxon>Eukaryota</taxon>
        <taxon>Metazoa</taxon>
        <taxon>Ecdysozoa</taxon>
        <taxon>Arthropoda</taxon>
        <taxon>Crustacea</taxon>
        <taxon>Multicrustacea</taxon>
        <taxon>Malacostraca</taxon>
        <taxon>Eumalacostraca</taxon>
        <taxon>Eucarida</taxon>
        <taxon>Decapoda</taxon>
        <taxon>Pleocyemata</taxon>
        <taxon>Brachyura</taxon>
        <taxon>Eubrachyura</taxon>
        <taxon>Majoidea</taxon>
        <taxon>Majidae</taxon>
        <taxon>Chionoecetes</taxon>
    </lineage>
</organism>
<evidence type="ECO:0000313" key="2">
    <source>
        <dbReference type="Proteomes" id="UP000770661"/>
    </source>
</evidence>
<evidence type="ECO:0000313" key="1">
    <source>
        <dbReference type="EMBL" id="KAG0726351.1"/>
    </source>
</evidence>
<sequence length="167" mass="18655">MPWMFALRITLNYSRWLSIHIPYMMNPHGQVPDVQAEIKSGSCGTQTSTSSLHGIDQCHEPTNAVVKGLVELLGLTGNPGASDAGWCRARTSRITAEFELAGDKMTWLCSRHWHLHHAETWSASIFMKDVIALIACFEEMGNPFLENTPRSTVHDTRTSWTTSLAEL</sequence>
<reference evidence="1" key="1">
    <citation type="submission" date="2020-07" db="EMBL/GenBank/DDBJ databases">
        <title>The High-quality genome of the commercially important snow crab, Chionoecetes opilio.</title>
        <authorList>
            <person name="Jeong J.-H."/>
            <person name="Ryu S."/>
        </authorList>
    </citation>
    <scope>NUCLEOTIDE SEQUENCE</scope>
    <source>
        <strain evidence="1">MADBK_172401_WGS</strain>
        <tissue evidence="1">Digestive gland</tissue>
    </source>
</reference>
<proteinExistence type="predicted"/>
<accession>A0A8J4YNK1</accession>
<keyword evidence="2" id="KW-1185">Reference proteome</keyword>